<keyword evidence="10" id="KW-1185">Reference proteome</keyword>
<proteinExistence type="inferred from homology"/>
<gene>
    <name evidence="9" type="ORF">FOY91_16495</name>
</gene>
<dbReference type="SUPFAM" id="SSF144091">
    <property type="entry name" value="Rhomboid-like"/>
    <property type="match status" value="1"/>
</dbReference>
<dbReference type="AlphaFoldDB" id="A0A558QWT5"/>
<comment type="similarity">
    <text evidence="2">Belongs to the peptidase S54 family.</text>
</comment>
<dbReference type="InterPro" id="IPR050925">
    <property type="entry name" value="Rhomboid_protease_S54"/>
</dbReference>
<dbReference type="GO" id="GO:0004252">
    <property type="term" value="F:serine-type endopeptidase activity"/>
    <property type="evidence" value="ECO:0007669"/>
    <property type="project" value="InterPro"/>
</dbReference>
<dbReference type="InterPro" id="IPR022764">
    <property type="entry name" value="Peptidase_S54_rhomboid_dom"/>
</dbReference>
<evidence type="ECO:0000256" key="3">
    <source>
        <dbReference type="ARBA" id="ARBA00022692"/>
    </source>
</evidence>
<dbReference type="Pfam" id="PF01694">
    <property type="entry name" value="Rhomboid"/>
    <property type="match status" value="1"/>
</dbReference>
<feature type="transmembrane region" description="Helical" evidence="7">
    <location>
        <begin position="129"/>
        <end position="149"/>
    </location>
</feature>
<keyword evidence="6 7" id="KW-0472">Membrane</keyword>
<dbReference type="RefSeq" id="WP_145154347.1">
    <property type="nucleotide sequence ID" value="NZ_VNIM01000084.1"/>
</dbReference>
<dbReference type="OrthoDB" id="9813074at2"/>
<dbReference type="InterPro" id="IPR035952">
    <property type="entry name" value="Rhomboid-like_sf"/>
</dbReference>
<feature type="transmembrane region" description="Helical" evidence="7">
    <location>
        <begin position="74"/>
        <end position="93"/>
    </location>
</feature>
<dbReference type="GO" id="GO:0016020">
    <property type="term" value="C:membrane"/>
    <property type="evidence" value="ECO:0007669"/>
    <property type="project" value="UniProtKB-SubCell"/>
</dbReference>
<name>A0A558QWT5_9SPHN</name>
<keyword evidence="5 7" id="KW-1133">Transmembrane helix</keyword>
<feature type="transmembrane region" description="Helical" evidence="7">
    <location>
        <begin position="161"/>
        <end position="184"/>
    </location>
</feature>
<dbReference type="Proteomes" id="UP000318681">
    <property type="component" value="Unassembled WGS sequence"/>
</dbReference>
<protein>
    <submittedName>
        <fullName evidence="9">Rhomboid family intramembrane serine protease</fullName>
    </submittedName>
</protein>
<dbReference type="PANTHER" id="PTHR43731">
    <property type="entry name" value="RHOMBOID PROTEASE"/>
    <property type="match status" value="1"/>
</dbReference>
<keyword evidence="3 7" id="KW-0812">Transmembrane</keyword>
<evidence type="ECO:0000256" key="6">
    <source>
        <dbReference type="ARBA" id="ARBA00023136"/>
    </source>
</evidence>
<evidence type="ECO:0000256" key="1">
    <source>
        <dbReference type="ARBA" id="ARBA00004141"/>
    </source>
</evidence>
<feature type="transmembrane region" description="Helical" evidence="7">
    <location>
        <begin position="105"/>
        <end position="123"/>
    </location>
</feature>
<keyword evidence="4" id="KW-0378">Hydrolase</keyword>
<dbReference type="Gene3D" id="1.20.1540.10">
    <property type="entry name" value="Rhomboid-like"/>
    <property type="match status" value="1"/>
</dbReference>
<comment type="caution">
    <text evidence="9">The sequence shown here is derived from an EMBL/GenBank/DDBJ whole genome shotgun (WGS) entry which is preliminary data.</text>
</comment>
<dbReference type="GO" id="GO:0006508">
    <property type="term" value="P:proteolysis"/>
    <property type="evidence" value="ECO:0007669"/>
    <property type="project" value="UniProtKB-KW"/>
</dbReference>
<reference evidence="9 10" key="1">
    <citation type="submission" date="2019-07" db="EMBL/GenBank/DDBJ databases">
        <title>Sphingomonas solaris sp. nov., isolated from a solar panel from Boston, Massachusetts.</title>
        <authorList>
            <person name="Tanner K."/>
            <person name="Pascual J."/>
            <person name="Mancuso C."/>
            <person name="Pereto J."/>
            <person name="Khalil A."/>
            <person name="Vilanova C."/>
        </authorList>
    </citation>
    <scope>NUCLEOTIDE SEQUENCE [LARGE SCALE GENOMIC DNA]</scope>
    <source>
        <strain evidence="9 10">R4DWN</strain>
    </source>
</reference>
<keyword evidence="9" id="KW-0645">Protease</keyword>
<evidence type="ECO:0000256" key="7">
    <source>
        <dbReference type="SAM" id="Phobius"/>
    </source>
</evidence>
<comment type="subcellular location">
    <subcellularLocation>
        <location evidence="1">Membrane</location>
        <topology evidence="1">Multi-pass membrane protein</topology>
    </subcellularLocation>
</comment>
<evidence type="ECO:0000313" key="9">
    <source>
        <dbReference type="EMBL" id="TVV71559.1"/>
    </source>
</evidence>
<evidence type="ECO:0000256" key="4">
    <source>
        <dbReference type="ARBA" id="ARBA00022801"/>
    </source>
</evidence>
<evidence type="ECO:0000256" key="2">
    <source>
        <dbReference type="ARBA" id="ARBA00009045"/>
    </source>
</evidence>
<accession>A0A558QWT5</accession>
<evidence type="ECO:0000259" key="8">
    <source>
        <dbReference type="Pfam" id="PF01694"/>
    </source>
</evidence>
<feature type="transmembrane region" description="Helical" evidence="7">
    <location>
        <begin position="190"/>
        <end position="208"/>
    </location>
</feature>
<dbReference type="PANTHER" id="PTHR43731:SF14">
    <property type="entry name" value="PRESENILIN-ASSOCIATED RHOMBOID-LIKE PROTEIN, MITOCHONDRIAL"/>
    <property type="match status" value="1"/>
</dbReference>
<organism evidence="9 10">
    <name type="scientific">Alterirhizorhabdus solaris</name>
    <dbReference type="NCBI Taxonomy" id="2529389"/>
    <lineage>
        <taxon>Bacteria</taxon>
        <taxon>Pseudomonadati</taxon>
        <taxon>Pseudomonadota</taxon>
        <taxon>Alphaproteobacteria</taxon>
        <taxon>Sphingomonadales</taxon>
        <taxon>Rhizorhabdaceae</taxon>
        <taxon>Alterirhizorhabdus</taxon>
    </lineage>
</organism>
<sequence>MRLPPSRATFVIGALTAVAWAGVALTGATEMAAVLAGFIPERLAPGGDAMTSASYGIPIAQAVPVWLTPLSATLVHGGLLHLVFNLLMLGFCGRFVEVVLGARGLVALYLVGAYVAAAAQFAVDPGSLAPMIGASGAISALFGAYALLFGERRGRLADHRFGKALHVLWLAAAWIGFQLLVGFATTQAGAAIAVAAHIGGFIAGLVLAKPLLRWRYRHA</sequence>
<evidence type="ECO:0000313" key="10">
    <source>
        <dbReference type="Proteomes" id="UP000318681"/>
    </source>
</evidence>
<feature type="domain" description="Peptidase S54 rhomboid" evidence="8">
    <location>
        <begin position="68"/>
        <end position="213"/>
    </location>
</feature>
<evidence type="ECO:0000256" key="5">
    <source>
        <dbReference type="ARBA" id="ARBA00022989"/>
    </source>
</evidence>
<dbReference type="EMBL" id="VNIM01000084">
    <property type="protein sequence ID" value="TVV71559.1"/>
    <property type="molecule type" value="Genomic_DNA"/>
</dbReference>